<dbReference type="AlphaFoldDB" id="A0ABD1EAM8"/>
<comment type="caution">
    <text evidence="3">The sequence shown here is derived from an EMBL/GenBank/DDBJ whole genome shotgun (WGS) entry which is preliminary data.</text>
</comment>
<feature type="compositionally biased region" description="Basic and acidic residues" evidence="1">
    <location>
        <begin position="382"/>
        <end position="392"/>
    </location>
</feature>
<evidence type="ECO:0000259" key="2">
    <source>
        <dbReference type="PROSITE" id="PS50802"/>
    </source>
</evidence>
<dbReference type="PANTHER" id="PTHR12419">
    <property type="entry name" value="OTU DOMAIN CONTAINING PROTEIN"/>
    <property type="match status" value="1"/>
</dbReference>
<dbReference type="InterPro" id="IPR003323">
    <property type="entry name" value="OTU_dom"/>
</dbReference>
<dbReference type="PROSITE" id="PS50802">
    <property type="entry name" value="OTU"/>
    <property type="match status" value="1"/>
</dbReference>
<dbReference type="InterPro" id="IPR050704">
    <property type="entry name" value="Peptidase_C85-like"/>
</dbReference>
<feature type="region of interest" description="Disordered" evidence="1">
    <location>
        <begin position="333"/>
        <end position="362"/>
    </location>
</feature>
<protein>
    <recommendedName>
        <fullName evidence="2">OTU domain-containing protein</fullName>
    </recommendedName>
</protein>
<dbReference type="SUPFAM" id="SSF54001">
    <property type="entry name" value="Cysteine proteinases"/>
    <property type="match status" value="1"/>
</dbReference>
<dbReference type="EMBL" id="JBDJPC010000009">
    <property type="protein sequence ID" value="KAL1491724.1"/>
    <property type="molecule type" value="Genomic_DNA"/>
</dbReference>
<dbReference type="Gene3D" id="3.90.70.80">
    <property type="match status" value="1"/>
</dbReference>
<organism evidence="3 4">
    <name type="scientific">Hypothenemus hampei</name>
    <name type="common">Coffee berry borer</name>
    <dbReference type="NCBI Taxonomy" id="57062"/>
    <lineage>
        <taxon>Eukaryota</taxon>
        <taxon>Metazoa</taxon>
        <taxon>Ecdysozoa</taxon>
        <taxon>Arthropoda</taxon>
        <taxon>Hexapoda</taxon>
        <taxon>Insecta</taxon>
        <taxon>Pterygota</taxon>
        <taxon>Neoptera</taxon>
        <taxon>Endopterygota</taxon>
        <taxon>Coleoptera</taxon>
        <taxon>Polyphaga</taxon>
        <taxon>Cucujiformia</taxon>
        <taxon>Curculionidae</taxon>
        <taxon>Scolytinae</taxon>
        <taxon>Hypothenemus</taxon>
    </lineage>
</organism>
<gene>
    <name evidence="3" type="ORF">ABEB36_012279</name>
</gene>
<feature type="domain" description="OTU" evidence="2">
    <location>
        <begin position="24"/>
        <end position="148"/>
    </location>
</feature>
<evidence type="ECO:0000256" key="1">
    <source>
        <dbReference type="SAM" id="MobiDB-lite"/>
    </source>
</evidence>
<accession>A0ABD1EAM8</accession>
<feature type="region of interest" description="Disordered" evidence="1">
    <location>
        <begin position="382"/>
        <end position="410"/>
    </location>
</feature>
<proteinExistence type="predicted"/>
<dbReference type="InterPro" id="IPR049769">
    <property type="entry name" value="OTU_OTU"/>
</dbReference>
<dbReference type="CDD" id="cd22753">
    <property type="entry name" value="OTU_ALG13-like"/>
    <property type="match status" value="1"/>
</dbReference>
<evidence type="ECO:0000313" key="4">
    <source>
        <dbReference type="Proteomes" id="UP001566132"/>
    </source>
</evidence>
<sequence length="618" mass="70206">MTGKMLKKRRNPQVVDNWLDSLELYRKSVAHDETCLFRAVSEQLFDCQVFHERVRKECIDYGKTHHSEFSNFIPDKSEWEEHLNLLEKHMTICGDIEINLISRNYERDVIVACANQQTVNNVTKRYHINDPLMLCLLDVDHYDAVYRKGHIDNAGFCQATVYKVLYEGVFQITNVDNIVKSMLYEKIPILRETDATEETNKPDANSSDGTNNSMVAPFPFKVAKALDPSIYRNIEYDSWNDVRKELKLNEWYKGDDNLKLGTKCVLRDPIDNVTLECYIQQFHEDKDKCIVYITKYAEKRLVKYMDLSPEDNAKPWPLPYRFSRNLVLNTPTLAPMDKVKSTRKKNKESKQQSKSTNDLSEIGKSDNVCGYVGAPLQMQERNTAENKPDAASDKSSNNMPPLAGLGSVVQDDNNNQQERFSWDHVSWSEPLHYTQPESNFYPTTPEPYVCNPASAAPFIEIKPMIASAPVTPSVVSYHDNSFPYYFNYHVQYPMTPSTPIPIVPVSQSSQDTNTLTSIRPNSVETAQYIPQSTLQPLDVYSPPVLPPVIYTTVPAHNVAVMVPPSPTAAYPAPCCVYSNGGEMTMASGYETGQWLTPNGISHNAQGFFFPPVNPQNDQ</sequence>
<evidence type="ECO:0000313" key="3">
    <source>
        <dbReference type="EMBL" id="KAL1491724.1"/>
    </source>
</evidence>
<dbReference type="InterPro" id="IPR038765">
    <property type="entry name" value="Papain-like_cys_pep_sf"/>
</dbReference>
<dbReference type="Proteomes" id="UP001566132">
    <property type="component" value="Unassembled WGS sequence"/>
</dbReference>
<name>A0ABD1EAM8_HYPHA</name>
<keyword evidence="4" id="KW-1185">Reference proteome</keyword>
<dbReference type="Pfam" id="PF02338">
    <property type="entry name" value="OTU"/>
    <property type="match status" value="1"/>
</dbReference>
<dbReference type="PANTHER" id="PTHR12419:SF10">
    <property type="entry name" value="DEUBIQUITINASE OTUD6B"/>
    <property type="match status" value="1"/>
</dbReference>
<reference evidence="3 4" key="1">
    <citation type="submission" date="2024-05" db="EMBL/GenBank/DDBJ databases">
        <title>Genetic variation in Jamaican populations of the coffee berry borer (Hypothenemus hampei).</title>
        <authorList>
            <person name="Errbii M."/>
            <person name="Myrie A."/>
        </authorList>
    </citation>
    <scope>NUCLEOTIDE SEQUENCE [LARGE SCALE GENOMIC DNA]</scope>
    <source>
        <strain evidence="3">JA-Hopewell-2020-01-JO</strain>
        <tissue evidence="3">Whole body</tissue>
    </source>
</reference>